<sequence>MLLLVWKKENFTLQKEGVLFGFFTPTRRKTNLLTGRITDSTDGHAQLVPGRSFSGVTPRLRPSSVMKSLKRGKFMAPKMPPNPIAGHHRGVRLPVHRWTVIAILGSQVAAGRSC</sequence>
<evidence type="ECO:0000313" key="1">
    <source>
        <dbReference type="EMBL" id="CAG6469253.1"/>
    </source>
</evidence>
<proteinExistence type="predicted"/>
<accession>A0A8D8B5K5</accession>
<dbReference type="EMBL" id="HBUE01062470">
    <property type="protein sequence ID" value="CAG6469253.1"/>
    <property type="molecule type" value="Transcribed_RNA"/>
</dbReference>
<dbReference type="AlphaFoldDB" id="A0A8D8B5K5"/>
<protein>
    <submittedName>
        <fullName evidence="1">(northern house mosquito) hypothetical protein</fullName>
    </submittedName>
</protein>
<name>A0A8D8B5K5_CULPI</name>
<organism evidence="1">
    <name type="scientific">Culex pipiens</name>
    <name type="common">House mosquito</name>
    <dbReference type="NCBI Taxonomy" id="7175"/>
    <lineage>
        <taxon>Eukaryota</taxon>
        <taxon>Metazoa</taxon>
        <taxon>Ecdysozoa</taxon>
        <taxon>Arthropoda</taxon>
        <taxon>Hexapoda</taxon>
        <taxon>Insecta</taxon>
        <taxon>Pterygota</taxon>
        <taxon>Neoptera</taxon>
        <taxon>Endopterygota</taxon>
        <taxon>Diptera</taxon>
        <taxon>Nematocera</taxon>
        <taxon>Culicoidea</taxon>
        <taxon>Culicidae</taxon>
        <taxon>Culicinae</taxon>
        <taxon>Culicini</taxon>
        <taxon>Culex</taxon>
        <taxon>Culex</taxon>
    </lineage>
</organism>
<reference evidence="1" key="1">
    <citation type="submission" date="2021-05" db="EMBL/GenBank/DDBJ databases">
        <authorList>
            <person name="Alioto T."/>
            <person name="Alioto T."/>
            <person name="Gomez Garrido J."/>
        </authorList>
    </citation>
    <scope>NUCLEOTIDE SEQUENCE</scope>
</reference>